<evidence type="ECO:0000256" key="8">
    <source>
        <dbReference type="ARBA" id="ARBA00048968"/>
    </source>
</evidence>
<evidence type="ECO:0000256" key="2">
    <source>
        <dbReference type="ARBA" id="ARBA00007353"/>
    </source>
</evidence>
<proteinExistence type="inferred from homology"/>
<dbReference type="Pfam" id="PF02578">
    <property type="entry name" value="Cu-oxidase_4"/>
    <property type="match status" value="2"/>
</dbReference>
<dbReference type="InterPro" id="IPR038371">
    <property type="entry name" value="Cu_polyphenol_OxRdtase_sf"/>
</dbReference>
<dbReference type="GO" id="GO:0016787">
    <property type="term" value="F:hydrolase activity"/>
    <property type="evidence" value="ECO:0007669"/>
    <property type="project" value="UniProtKB-KW"/>
</dbReference>
<dbReference type="GO" id="GO:0005507">
    <property type="term" value="F:copper ion binding"/>
    <property type="evidence" value="ECO:0007669"/>
    <property type="project" value="TreeGrafter"/>
</dbReference>
<evidence type="ECO:0000256" key="7">
    <source>
        <dbReference type="ARBA" id="ARBA00047989"/>
    </source>
</evidence>
<dbReference type="PANTHER" id="PTHR30616:SF2">
    <property type="entry name" value="PURINE NUCLEOSIDE PHOSPHORYLASE LACC1"/>
    <property type="match status" value="1"/>
</dbReference>
<comment type="catalytic activity">
    <reaction evidence="9">
        <text>S-methyl-5'-thioadenosine + phosphate = 5-(methylsulfanyl)-alpha-D-ribose 1-phosphate + adenine</text>
        <dbReference type="Rhea" id="RHEA:11852"/>
        <dbReference type="ChEBI" id="CHEBI:16708"/>
        <dbReference type="ChEBI" id="CHEBI:17509"/>
        <dbReference type="ChEBI" id="CHEBI:43474"/>
        <dbReference type="ChEBI" id="CHEBI:58533"/>
        <dbReference type="EC" id="2.4.2.28"/>
    </reaction>
    <physiologicalReaction direction="left-to-right" evidence="9">
        <dbReference type="Rhea" id="RHEA:11853"/>
    </physiologicalReaction>
</comment>
<dbReference type="SUPFAM" id="SSF64438">
    <property type="entry name" value="CNF1/YfiH-like putative cysteine hydrolases"/>
    <property type="match status" value="1"/>
</dbReference>
<dbReference type="InterPro" id="IPR011324">
    <property type="entry name" value="Cytotoxic_necrot_fac-like_cat"/>
</dbReference>
<evidence type="ECO:0000256" key="5">
    <source>
        <dbReference type="ARBA" id="ARBA00022801"/>
    </source>
</evidence>
<dbReference type="GO" id="GO:0017061">
    <property type="term" value="F:S-methyl-5-thioadenosine phosphorylase activity"/>
    <property type="evidence" value="ECO:0007669"/>
    <property type="project" value="UniProtKB-EC"/>
</dbReference>
<keyword evidence="5" id="KW-0378">Hydrolase</keyword>
<sequence>MCPTTSIDPSIMETPAFLKPIQSYPGEIVQFIERIPGVDVTGDRETVLERLEPYHRAEVEALGWRWKDLRRAEQVHGTKAALVGDIGSNYPVEGADSLICSGVSDCVLAIYVADCAAVWLYDKEHCHRSLIHSGKAGTAGNIVANTIKSMKKCLGVDPANLIAVISPCIRPPHYEEDIPTAIKAQLLEEGVPEDQIHDSGLDTASDTKRFYSYRVEKGQTGRMLALFGPDHATRPHPIIL</sequence>
<keyword evidence="6" id="KW-0862">Zinc</keyword>
<name>A0A2N8HCZ7_9BACT</name>
<comment type="similarity">
    <text evidence="2">Belongs to the purine nucleoside phosphorylase YfiH/LACC1 family.</text>
</comment>
<dbReference type="InterPro" id="IPR003730">
    <property type="entry name" value="Cu_polyphenol_OxRdtase"/>
</dbReference>
<evidence type="ECO:0008006" key="12">
    <source>
        <dbReference type="Google" id="ProtNLM"/>
    </source>
</evidence>
<dbReference type="PANTHER" id="PTHR30616">
    <property type="entry name" value="UNCHARACTERIZED PROTEIN YFIH"/>
    <property type="match status" value="1"/>
</dbReference>
<protein>
    <recommendedName>
        <fullName evidence="12">Laccase domain-containing protein</fullName>
    </recommendedName>
</protein>
<dbReference type="CDD" id="cd16833">
    <property type="entry name" value="YfiH"/>
    <property type="match status" value="1"/>
</dbReference>
<evidence type="ECO:0000256" key="9">
    <source>
        <dbReference type="ARBA" id="ARBA00049893"/>
    </source>
</evidence>
<dbReference type="AlphaFoldDB" id="A0A2N8HCZ7"/>
<dbReference type="OrthoDB" id="4279at2"/>
<accession>A0A2N8HCZ7</accession>
<dbReference type="Proteomes" id="UP000236000">
    <property type="component" value="Unassembled WGS sequence"/>
</dbReference>
<comment type="caution">
    <text evidence="10">The sequence shown here is derived from an EMBL/GenBank/DDBJ whole genome shotgun (WGS) entry which is preliminary data.</text>
</comment>
<evidence type="ECO:0000313" key="10">
    <source>
        <dbReference type="EMBL" id="PNC17762.1"/>
    </source>
</evidence>
<reference evidence="10 11" key="1">
    <citation type="journal article" date="2017" name="BMC Genomics">
        <title>Genome sequencing of 39 Akkermansia muciniphila isolates reveals its population structure, genomic and functional diverisity, and global distribution in mammalian gut microbiotas.</title>
        <authorList>
            <person name="Guo X."/>
            <person name="Li S."/>
            <person name="Zhang J."/>
            <person name="Wu F."/>
            <person name="Li X."/>
            <person name="Wu D."/>
            <person name="Zhang M."/>
            <person name="Ou Z."/>
            <person name="Jie Z."/>
            <person name="Yan Q."/>
            <person name="Li P."/>
            <person name="Yi J."/>
            <person name="Peng Y."/>
        </authorList>
    </citation>
    <scope>NUCLEOTIDE SEQUENCE [LARGE SCALE GENOMIC DNA]</scope>
    <source>
        <strain evidence="10 11">GP24</strain>
    </source>
</reference>
<evidence type="ECO:0000256" key="4">
    <source>
        <dbReference type="ARBA" id="ARBA00022723"/>
    </source>
</evidence>
<comment type="catalytic activity">
    <reaction evidence="8">
        <text>adenosine + phosphate = alpha-D-ribose 1-phosphate + adenine</text>
        <dbReference type="Rhea" id="RHEA:27642"/>
        <dbReference type="ChEBI" id="CHEBI:16335"/>
        <dbReference type="ChEBI" id="CHEBI:16708"/>
        <dbReference type="ChEBI" id="CHEBI:43474"/>
        <dbReference type="ChEBI" id="CHEBI:57720"/>
        <dbReference type="EC" id="2.4.2.1"/>
    </reaction>
    <physiologicalReaction direction="left-to-right" evidence="8">
        <dbReference type="Rhea" id="RHEA:27643"/>
    </physiologicalReaction>
</comment>
<comment type="catalytic activity">
    <reaction evidence="1">
        <text>inosine + phosphate = alpha-D-ribose 1-phosphate + hypoxanthine</text>
        <dbReference type="Rhea" id="RHEA:27646"/>
        <dbReference type="ChEBI" id="CHEBI:17368"/>
        <dbReference type="ChEBI" id="CHEBI:17596"/>
        <dbReference type="ChEBI" id="CHEBI:43474"/>
        <dbReference type="ChEBI" id="CHEBI:57720"/>
        <dbReference type="EC" id="2.4.2.1"/>
    </reaction>
    <physiologicalReaction direction="left-to-right" evidence="1">
        <dbReference type="Rhea" id="RHEA:27647"/>
    </physiologicalReaction>
</comment>
<keyword evidence="3" id="KW-0808">Transferase</keyword>
<comment type="catalytic activity">
    <reaction evidence="7">
        <text>adenosine + H2O + H(+) = inosine + NH4(+)</text>
        <dbReference type="Rhea" id="RHEA:24408"/>
        <dbReference type="ChEBI" id="CHEBI:15377"/>
        <dbReference type="ChEBI" id="CHEBI:15378"/>
        <dbReference type="ChEBI" id="CHEBI:16335"/>
        <dbReference type="ChEBI" id="CHEBI:17596"/>
        <dbReference type="ChEBI" id="CHEBI:28938"/>
        <dbReference type="EC" id="3.5.4.4"/>
    </reaction>
    <physiologicalReaction direction="left-to-right" evidence="7">
        <dbReference type="Rhea" id="RHEA:24409"/>
    </physiologicalReaction>
</comment>
<evidence type="ECO:0000256" key="3">
    <source>
        <dbReference type="ARBA" id="ARBA00022679"/>
    </source>
</evidence>
<evidence type="ECO:0000313" key="11">
    <source>
        <dbReference type="Proteomes" id="UP000236000"/>
    </source>
</evidence>
<organism evidence="10 11">
    <name type="scientific">Akkermansia muciniphila</name>
    <dbReference type="NCBI Taxonomy" id="239935"/>
    <lineage>
        <taxon>Bacteria</taxon>
        <taxon>Pseudomonadati</taxon>
        <taxon>Verrucomicrobiota</taxon>
        <taxon>Verrucomicrobiia</taxon>
        <taxon>Verrucomicrobiales</taxon>
        <taxon>Akkermansiaceae</taxon>
        <taxon>Akkermansia</taxon>
    </lineage>
</organism>
<keyword evidence="4" id="KW-0479">Metal-binding</keyword>
<evidence type="ECO:0000256" key="6">
    <source>
        <dbReference type="ARBA" id="ARBA00022833"/>
    </source>
</evidence>
<evidence type="ECO:0000256" key="1">
    <source>
        <dbReference type="ARBA" id="ARBA00000553"/>
    </source>
</evidence>
<dbReference type="EMBL" id="PJKA01000012">
    <property type="protein sequence ID" value="PNC17762.1"/>
    <property type="molecule type" value="Genomic_DNA"/>
</dbReference>
<dbReference type="Gene3D" id="3.60.140.10">
    <property type="entry name" value="CNF1/YfiH-like putative cysteine hydrolases"/>
    <property type="match status" value="2"/>
</dbReference>
<gene>
    <name evidence="10" type="ORF">CXU22_08445</name>
</gene>